<keyword evidence="2" id="KW-1185">Reference proteome</keyword>
<dbReference type="RefSeq" id="WP_184677479.1">
    <property type="nucleotide sequence ID" value="NZ_JACHGY010000001.1"/>
</dbReference>
<dbReference type="InterPro" id="IPR017601">
    <property type="entry name" value="DGQHR-contain_dom"/>
</dbReference>
<accession>A0A7X0H602</accession>
<evidence type="ECO:0000313" key="2">
    <source>
        <dbReference type="Proteomes" id="UP000541810"/>
    </source>
</evidence>
<dbReference type="CDD" id="cd16413">
    <property type="entry name" value="DGQHR_domain"/>
    <property type="match status" value="1"/>
</dbReference>
<name>A0A7X0H602_9BACT</name>
<dbReference type="InterPro" id="IPR017642">
    <property type="entry name" value="DNA_S_mod_DndB"/>
</dbReference>
<dbReference type="Pfam" id="PF14072">
    <property type="entry name" value="DndB"/>
    <property type="match status" value="1"/>
</dbReference>
<organism evidence="1 2">
    <name type="scientific">Algisphaera agarilytica</name>
    <dbReference type="NCBI Taxonomy" id="1385975"/>
    <lineage>
        <taxon>Bacteria</taxon>
        <taxon>Pseudomonadati</taxon>
        <taxon>Planctomycetota</taxon>
        <taxon>Phycisphaerae</taxon>
        <taxon>Phycisphaerales</taxon>
        <taxon>Phycisphaeraceae</taxon>
        <taxon>Algisphaera</taxon>
    </lineage>
</organism>
<proteinExistence type="predicted"/>
<protein>
    <submittedName>
        <fullName evidence="1">DGQHR domain-containing protein</fullName>
    </submittedName>
</protein>
<dbReference type="Proteomes" id="UP000541810">
    <property type="component" value="Unassembled WGS sequence"/>
</dbReference>
<comment type="caution">
    <text evidence="1">The sequence shown here is derived from an EMBL/GenBank/DDBJ whole genome shotgun (WGS) entry which is preliminary data.</text>
</comment>
<sequence length="690" mass="80146">MLLYKLGYPEMNQGRNFSIATETSKRVEKFEEADVFARDEETVVVVRTKSATHLQKKSLRRDLERYDEAKGPIAKAINKHYGRSFKPKIIWIFATENIIWSRPDRERADQNKIHAVTEREVRYYQQIADHLGMAARYQFLAEFLKNQKIPELKDQIVPAIRGKLGGRKFYSFVCTPRHLLKIAFVNHRSLSDPDGAPAYQRLIDRSRMKKIGSFLEEGGFFPTNVLVNFTNNIRFDVVKKASGVDISYGNLHLPDKYQSTWIIDGQHRLYGYAHLEDKYLDQNLAVIAFEKLPKEEEARLFVTINHEQRTVPKTLLEDLEGELNWGSTIPTERIGAMSARLVGVLNLDVGEAFYGRVTAQGIKTTDHTCLTVPAFKDGLRRSGLLGRALVKPKNYEMGPLSGKSDAATLDRARSAINLFFNALRESNNSQWEKGRGGYLCTNVSIQAYLMLFSSLIRYMEANKGFNAAELEAQEIVLEVQEYFQPVLDFVTSARDDVLERSFKVQFGSGGPKEFYFRLCKIVKSEYSDFLPEGFEEWESEQSEERIDLADRRLKEVQMRLQKYIFDELRKIYGEENDAYWDKGVTDKRIKTGAYEKSLDVNTEDRLQLEHYLDFIDYKKIIESKPLWERFKPVFNIPLPGDKGVAKNTKWMTRVNELRRIPAHPTDKRRYRNEDFDFIDFIHEEVDRRID</sequence>
<reference evidence="1 2" key="1">
    <citation type="submission" date="2020-08" db="EMBL/GenBank/DDBJ databases">
        <title>Genomic Encyclopedia of Type Strains, Phase IV (KMG-IV): sequencing the most valuable type-strain genomes for metagenomic binning, comparative biology and taxonomic classification.</title>
        <authorList>
            <person name="Goeker M."/>
        </authorList>
    </citation>
    <scope>NUCLEOTIDE SEQUENCE [LARGE SCALE GENOMIC DNA]</scope>
    <source>
        <strain evidence="1 2">DSM 103725</strain>
    </source>
</reference>
<dbReference type="NCBIfam" id="TIGR03187">
    <property type="entry name" value="DGQHR"/>
    <property type="match status" value="1"/>
</dbReference>
<dbReference type="AlphaFoldDB" id="A0A7X0H602"/>
<dbReference type="EMBL" id="JACHGY010000001">
    <property type="protein sequence ID" value="MBB6429927.1"/>
    <property type="molecule type" value="Genomic_DNA"/>
</dbReference>
<evidence type="ECO:0000313" key="1">
    <source>
        <dbReference type="EMBL" id="MBB6429927.1"/>
    </source>
</evidence>
<gene>
    <name evidence="1" type="ORF">HNQ40_001733</name>
</gene>